<keyword evidence="1" id="KW-1133">Transmembrane helix</keyword>
<gene>
    <name evidence="2" type="ORF">DSTB1V02_LOCUS9796</name>
</gene>
<evidence type="ECO:0000256" key="1">
    <source>
        <dbReference type="SAM" id="Phobius"/>
    </source>
</evidence>
<keyword evidence="3" id="KW-1185">Reference proteome</keyword>
<keyword evidence="1" id="KW-0812">Transmembrane</keyword>
<feature type="transmembrane region" description="Helical" evidence="1">
    <location>
        <begin position="54"/>
        <end position="79"/>
    </location>
</feature>
<organism evidence="2">
    <name type="scientific">Darwinula stevensoni</name>
    <dbReference type="NCBI Taxonomy" id="69355"/>
    <lineage>
        <taxon>Eukaryota</taxon>
        <taxon>Metazoa</taxon>
        <taxon>Ecdysozoa</taxon>
        <taxon>Arthropoda</taxon>
        <taxon>Crustacea</taxon>
        <taxon>Oligostraca</taxon>
        <taxon>Ostracoda</taxon>
        <taxon>Podocopa</taxon>
        <taxon>Podocopida</taxon>
        <taxon>Darwinulocopina</taxon>
        <taxon>Darwinuloidea</taxon>
        <taxon>Darwinulidae</taxon>
        <taxon>Darwinula</taxon>
    </lineage>
</organism>
<reference evidence="2" key="1">
    <citation type="submission" date="2020-11" db="EMBL/GenBank/DDBJ databases">
        <authorList>
            <person name="Tran Van P."/>
        </authorList>
    </citation>
    <scope>NUCLEOTIDE SEQUENCE</scope>
</reference>
<dbReference type="Proteomes" id="UP000677054">
    <property type="component" value="Unassembled WGS sequence"/>
</dbReference>
<evidence type="ECO:0000313" key="2">
    <source>
        <dbReference type="EMBL" id="CAD7250012.1"/>
    </source>
</evidence>
<dbReference type="EMBL" id="CAJPEV010002611">
    <property type="protein sequence ID" value="CAG0897473.1"/>
    <property type="molecule type" value="Genomic_DNA"/>
</dbReference>
<feature type="transmembrane region" description="Helical" evidence="1">
    <location>
        <begin position="12"/>
        <end position="34"/>
    </location>
</feature>
<name>A0A7R9A9S4_9CRUS</name>
<protein>
    <submittedName>
        <fullName evidence="2">Uncharacterized protein</fullName>
    </submittedName>
</protein>
<dbReference type="AlphaFoldDB" id="A0A7R9A9S4"/>
<keyword evidence="1" id="KW-0472">Membrane</keyword>
<feature type="non-terminal residue" evidence="2">
    <location>
        <position position="99"/>
    </location>
</feature>
<accession>A0A7R9A9S4</accession>
<proteinExistence type="predicted"/>
<sequence length="99" mass="11003">MPYGKPEADSGWRVIPFTLKIIECILGVTCLVIFRARNSNVTVTPETIGNPTDIAFTMVLCLYGFFAVNVTYPVAYLYGHTPSPQVGDRPFPRFSPVFV</sequence>
<evidence type="ECO:0000313" key="3">
    <source>
        <dbReference type="Proteomes" id="UP000677054"/>
    </source>
</evidence>
<dbReference type="EMBL" id="LR902128">
    <property type="protein sequence ID" value="CAD7250012.1"/>
    <property type="molecule type" value="Genomic_DNA"/>
</dbReference>